<protein>
    <submittedName>
        <fullName evidence="1">Uncharacterized protein</fullName>
    </submittedName>
</protein>
<dbReference type="EMBL" id="LAZR01067735">
    <property type="protein sequence ID" value="KKK50997.1"/>
    <property type="molecule type" value="Genomic_DNA"/>
</dbReference>
<gene>
    <name evidence="1" type="ORF">LCGC14_3119450</name>
</gene>
<name>A0A0F8W2N9_9ZZZZ</name>
<comment type="caution">
    <text evidence="1">The sequence shown here is derived from an EMBL/GenBank/DDBJ whole genome shotgun (WGS) entry which is preliminary data.</text>
</comment>
<dbReference type="AlphaFoldDB" id="A0A0F8W2N9"/>
<reference evidence="1" key="1">
    <citation type="journal article" date="2015" name="Nature">
        <title>Complex archaea that bridge the gap between prokaryotes and eukaryotes.</title>
        <authorList>
            <person name="Spang A."/>
            <person name="Saw J.H."/>
            <person name="Jorgensen S.L."/>
            <person name="Zaremba-Niedzwiedzka K."/>
            <person name="Martijn J."/>
            <person name="Lind A.E."/>
            <person name="van Eijk R."/>
            <person name="Schleper C."/>
            <person name="Guy L."/>
            <person name="Ettema T.J."/>
        </authorList>
    </citation>
    <scope>NUCLEOTIDE SEQUENCE</scope>
</reference>
<organism evidence="1">
    <name type="scientific">marine sediment metagenome</name>
    <dbReference type="NCBI Taxonomy" id="412755"/>
    <lineage>
        <taxon>unclassified sequences</taxon>
        <taxon>metagenomes</taxon>
        <taxon>ecological metagenomes</taxon>
    </lineage>
</organism>
<evidence type="ECO:0000313" key="1">
    <source>
        <dbReference type="EMBL" id="KKK50997.1"/>
    </source>
</evidence>
<proteinExistence type="predicted"/>
<sequence>SVSSVVGLFALDKRQRRLEIERKKALK</sequence>
<feature type="non-terminal residue" evidence="1">
    <location>
        <position position="1"/>
    </location>
</feature>
<accession>A0A0F8W2N9</accession>